<feature type="compositionally biased region" description="Polar residues" evidence="1">
    <location>
        <begin position="38"/>
        <end position="52"/>
    </location>
</feature>
<sequence length="202" mass="22317">MGESQNSHVAKVHLPNVDGPTPSPSKQRAEGKGHSQKYLLQQRPSSNSQPHQDPQLPIVRTPGKAQPQIPAESEAQSKVTPAINENPRNPTSIQERVRMALALPNGREHAEVMEGTFPSIKPLPMTVPRARSKKNNTLSAERPKRNNPLATDKVAQLRDGTRAMMKLMLARERATTEAIKDQGSSRKYRPKIGKVYEATAPF</sequence>
<dbReference type="EMBL" id="CAEKKB010000003">
    <property type="protein sequence ID" value="CAB4303905.1"/>
    <property type="molecule type" value="Genomic_DNA"/>
</dbReference>
<evidence type="ECO:0000256" key="1">
    <source>
        <dbReference type="SAM" id="MobiDB-lite"/>
    </source>
</evidence>
<evidence type="ECO:0000313" key="2">
    <source>
        <dbReference type="EMBL" id="CAB4303905.1"/>
    </source>
</evidence>
<gene>
    <name evidence="2" type="ORF">ORAREDHAP_LOCUS20814</name>
</gene>
<feature type="region of interest" description="Disordered" evidence="1">
    <location>
        <begin position="113"/>
        <end position="145"/>
    </location>
</feature>
<accession>A0A6J5WV39</accession>
<keyword evidence="3" id="KW-1185">Reference proteome</keyword>
<protein>
    <submittedName>
        <fullName evidence="2">Uncharacterized protein</fullName>
    </submittedName>
</protein>
<organism evidence="2 3">
    <name type="scientific">Prunus armeniaca</name>
    <name type="common">Apricot</name>
    <name type="synonym">Armeniaca vulgaris</name>
    <dbReference type="NCBI Taxonomy" id="36596"/>
    <lineage>
        <taxon>Eukaryota</taxon>
        <taxon>Viridiplantae</taxon>
        <taxon>Streptophyta</taxon>
        <taxon>Embryophyta</taxon>
        <taxon>Tracheophyta</taxon>
        <taxon>Spermatophyta</taxon>
        <taxon>Magnoliopsida</taxon>
        <taxon>eudicotyledons</taxon>
        <taxon>Gunneridae</taxon>
        <taxon>Pentapetalae</taxon>
        <taxon>rosids</taxon>
        <taxon>fabids</taxon>
        <taxon>Rosales</taxon>
        <taxon>Rosaceae</taxon>
        <taxon>Amygdaloideae</taxon>
        <taxon>Amygdaleae</taxon>
        <taxon>Prunus</taxon>
    </lineage>
</organism>
<name>A0A6J5WV39_PRUAR</name>
<feature type="region of interest" description="Disordered" evidence="1">
    <location>
        <begin position="1"/>
        <end position="93"/>
    </location>
</feature>
<evidence type="ECO:0000313" key="3">
    <source>
        <dbReference type="Proteomes" id="UP000507245"/>
    </source>
</evidence>
<proteinExistence type="predicted"/>
<reference evidence="3" key="1">
    <citation type="journal article" date="2020" name="Genome Biol.">
        <title>Gamete binning: chromosome-level and haplotype-resolved genome assembly enabled by high-throughput single-cell sequencing of gamete genomes.</title>
        <authorList>
            <person name="Campoy J.A."/>
            <person name="Sun H."/>
            <person name="Goel M."/>
            <person name="Jiao W.-B."/>
            <person name="Folz-Donahue K."/>
            <person name="Wang N."/>
            <person name="Rubio M."/>
            <person name="Liu C."/>
            <person name="Kukat C."/>
            <person name="Ruiz D."/>
            <person name="Huettel B."/>
            <person name="Schneeberger K."/>
        </authorList>
    </citation>
    <scope>NUCLEOTIDE SEQUENCE [LARGE SCALE GENOMIC DNA]</scope>
    <source>
        <strain evidence="3">cv. Rojo Pasion</strain>
    </source>
</reference>
<dbReference type="Proteomes" id="UP000507245">
    <property type="component" value="Unassembled WGS sequence"/>
</dbReference>
<dbReference type="AlphaFoldDB" id="A0A6J5WV39"/>